<comment type="subcellular location">
    <subcellularLocation>
        <location evidence="1">Membrane</location>
        <topology evidence="1">Multi-pass membrane protein</topology>
    </subcellularLocation>
</comment>
<dbReference type="PANTHER" id="PTHR23503">
    <property type="entry name" value="SOLUTE CARRIER FAMILY 2"/>
    <property type="match status" value="1"/>
</dbReference>
<organism evidence="10">
    <name type="scientific">Enterobius vermicularis</name>
    <name type="common">Human pinworm</name>
    <dbReference type="NCBI Taxonomy" id="51028"/>
    <lineage>
        <taxon>Eukaryota</taxon>
        <taxon>Metazoa</taxon>
        <taxon>Ecdysozoa</taxon>
        <taxon>Nematoda</taxon>
        <taxon>Chromadorea</taxon>
        <taxon>Rhabditida</taxon>
        <taxon>Spirurina</taxon>
        <taxon>Oxyuridomorpha</taxon>
        <taxon>Oxyuroidea</taxon>
        <taxon>Oxyuridae</taxon>
        <taxon>Enterobius</taxon>
    </lineage>
</organism>
<feature type="signal peptide" evidence="6">
    <location>
        <begin position="1"/>
        <end position="22"/>
    </location>
</feature>
<feature type="chain" id="PRO_5043123065" evidence="6">
    <location>
        <begin position="23"/>
        <end position="446"/>
    </location>
</feature>
<dbReference type="Proteomes" id="UP000274131">
    <property type="component" value="Unassembled WGS sequence"/>
</dbReference>
<keyword evidence="9" id="KW-1185">Reference proteome</keyword>
<evidence type="ECO:0000313" key="8">
    <source>
        <dbReference type="EMBL" id="VDD96639.1"/>
    </source>
</evidence>
<evidence type="ECO:0000313" key="9">
    <source>
        <dbReference type="Proteomes" id="UP000274131"/>
    </source>
</evidence>
<dbReference type="InterPro" id="IPR045263">
    <property type="entry name" value="GLUT"/>
</dbReference>
<feature type="transmembrane region" description="Helical" evidence="5">
    <location>
        <begin position="400"/>
        <end position="423"/>
    </location>
</feature>
<feature type="transmembrane region" description="Helical" evidence="5">
    <location>
        <begin position="122"/>
        <end position="142"/>
    </location>
</feature>
<evidence type="ECO:0000256" key="1">
    <source>
        <dbReference type="ARBA" id="ARBA00004141"/>
    </source>
</evidence>
<evidence type="ECO:0000256" key="5">
    <source>
        <dbReference type="SAM" id="Phobius"/>
    </source>
</evidence>
<keyword evidence="6" id="KW-0732">Signal</keyword>
<dbReference type="STRING" id="51028.A0A0N4VMJ4"/>
<dbReference type="EMBL" id="UXUI01011965">
    <property type="protein sequence ID" value="VDD96639.1"/>
    <property type="molecule type" value="Genomic_DNA"/>
</dbReference>
<evidence type="ECO:0000256" key="4">
    <source>
        <dbReference type="ARBA" id="ARBA00023136"/>
    </source>
</evidence>
<dbReference type="Gene3D" id="1.20.1250.20">
    <property type="entry name" value="MFS general substrate transporter like domains"/>
    <property type="match status" value="1"/>
</dbReference>
<dbReference type="InterPro" id="IPR036259">
    <property type="entry name" value="MFS_trans_sf"/>
</dbReference>
<feature type="transmembrane region" description="Helical" evidence="5">
    <location>
        <begin position="154"/>
        <end position="173"/>
    </location>
</feature>
<protein>
    <submittedName>
        <fullName evidence="10">MFS domain-containing protein</fullName>
    </submittedName>
</protein>
<feature type="transmembrane region" description="Helical" evidence="5">
    <location>
        <begin position="185"/>
        <end position="203"/>
    </location>
</feature>
<dbReference type="OrthoDB" id="5857950at2759"/>
<keyword evidence="2 5" id="KW-0812">Transmembrane</keyword>
<dbReference type="GO" id="GO:0016020">
    <property type="term" value="C:membrane"/>
    <property type="evidence" value="ECO:0007669"/>
    <property type="project" value="UniProtKB-SubCell"/>
</dbReference>
<keyword evidence="3 5" id="KW-1133">Transmembrane helix</keyword>
<evidence type="ECO:0000256" key="6">
    <source>
        <dbReference type="SAM" id="SignalP"/>
    </source>
</evidence>
<keyword evidence="4 5" id="KW-0472">Membrane</keyword>
<name>A0A0N4VMJ4_ENTVE</name>
<dbReference type="InterPro" id="IPR020846">
    <property type="entry name" value="MFS_dom"/>
</dbReference>
<sequence length="446" mass="49988">MISKRQAAKLFAICILLTITTNFPSGFTNSSINTAVEELRRFINESYSQRDVALTEVEQTLIRSGTLNCWYIMQVFGYFFAPFLTDRYGRKVAYLTATTGMLTAACLQYLATLLALPELLVVGRSLCAFCSPISDASLLLYLQECSPLEMRGAFSFLCEIGYGSMCLLGMVLGMRTVLGDSLSRLLGTSIIPQLFFISCLIFIPETPKYLMITKNNRSAALKSLKFFQGERKEHENLLDEYAQEALEEGNAKRSSIREVITVWHLRQAVILGILVVVLTLSFFPVLQSSTYFFIKANIANGIAELSSTLLMLMMSMSSVTGTFLVDRFPRRKLLFLFASLQMLFLLLFVITSTLSNSISWLKYACLASMGSFIIVYSMVVGPMSWFIASELVPQRHRSTVFCLCFTVGNILIAATNFVSIPLYEVSFMLKKELFYLFHSNIALSGP</sequence>
<accession>A0A0N4VMJ4</accession>
<reference evidence="10" key="1">
    <citation type="submission" date="2017-02" db="UniProtKB">
        <authorList>
            <consortium name="WormBaseParasite"/>
        </authorList>
    </citation>
    <scope>IDENTIFICATION</scope>
</reference>
<feature type="transmembrane region" description="Helical" evidence="5">
    <location>
        <begin position="268"/>
        <end position="286"/>
    </location>
</feature>
<evidence type="ECO:0000313" key="10">
    <source>
        <dbReference type="WBParaSite" id="EVEC_0001215201-mRNA-1"/>
    </source>
</evidence>
<evidence type="ECO:0000259" key="7">
    <source>
        <dbReference type="PROSITE" id="PS50850"/>
    </source>
</evidence>
<feature type="transmembrane region" description="Helical" evidence="5">
    <location>
        <begin position="333"/>
        <end position="354"/>
    </location>
</feature>
<dbReference type="WBParaSite" id="EVEC_0001215201-mRNA-1">
    <property type="protein sequence ID" value="EVEC_0001215201-mRNA-1"/>
    <property type="gene ID" value="EVEC_0001215201"/>
</dbReference>
<feature type="transmembrane region" description="Helical" evidence="5">
    <location>
        <begin position="360"/>
        <end position="388"/>
    </location>
</feature>
<evidence type="ECO:0000256" key="3">
    <source>
        <dbReference type="ARBA" id="ARBA00022989"/>
    </source>
</evidence>
<dbReference type="PROSITE" id="PS50850">
    <property type="entry name" value="MFS"/>
    <property type="match status" value="1"/>
</dbReference>
<dbReference type="PANTHER" id="PTHR23503:SF46">
    <property type="entry name" value="MAJOR FACILITATOR SUPERFAMILY (MFS) PROFILE DOMAIN-CONTAINING PROTEIN"/>
    <property type="match status" value="1"/>
</dbReference>
<dbReference type="GO" id="GO:0015149">
    <property type="term" value="F:hexose transmembrane transporter activity"/>
    <property type="evidence" value="ECO:0007669"/>
    <property type="project" value="TreeGrafter"/>
</dbReference>
<gene>
    <name evidence="8" type="ORF">EVEC_LOCUS11390</name>
</gene>
<proteinExistence type="predicted"/>
<dbReference type="InterPro" id="IPR005828">
    <property type="entry name" value="MFS_sugar_transport-like"/>
</dbReference>
<dbReference type="SUPFAM" id="SSF103473">
    <property type="entry name" value="MFS general substrate transporter"/>
    <property type="match status" value="1"/>
</dbReference>
<dbReference type="AlphaFoldDB" id="A0A0N4VMJ4"/>
<dbReference type="Pfam" id="PF00083">
    <property type="entry name" value="Sugar_tr"/>
    <property type="match status" value="1"/>
</dbReference>
<feature type="domain" description="Major facilitator superfamily (MFS) profile" evidence="7">
    <location>
        <begin position="14"/>
        <end position="446"/>
    </location>
</feature>
<reference evidence="8 9" key="2">
    <citation type="submission" date="2018-10" db="EMBL/GenBank/DDBJ databases">
        <authorList>
            <consortium name="Pathogen Informatics"/>
        </authorList>
    </citation>
    <scope>NUCLEOTIDE SEQUENCE [LARGE SCALE GENOMIC DNA]</scope>
</reference>
<feature type="transmembrane region" description="Helical" evidence="5">
    <location>
        <begin position="92"/>
        <end position="116"/>
    </location>
</feature>
<evidence type="ECO:0000256" key="2">
    <source>
        <dbReference type="ARBA" id="ARBA00022692"/>
    </source>
</evidence>